<dbReference type="Gene3D" id="3.50.50.60">
    <property type="entry name" value="FAD/NAD(P)-binding domain"/>
    <property type="match status" value="1"/>
</dbReference>
<keyword evidence="3" id="KW-0285">Flavoprotein</keyword>
<dbReference type="SUPFAM" id="SSF54373">
    <property type="entry name" value="FAD-linked reductases, C-terminal domain"/>
    <property type="match status" value="1"/>
</dbReference>
<reference evidence="7 8" key="1">
    <citation type="journal article" date="2024" name="Commun. Biol.">
        <title>Comparative genomic analysis of thermophilic fungi reveals convergent evolutionary adaptations and gene losses.</title>
        <authorList>
            <person name="Steindorff A.S."/>
            <person name="Aguilar-Pontes M.V."/>
            <person name="Robinson A.J."/>
            <person name="Andreopoulos B."/>
            <person name="LaButti K."/>
            <person name="Kuo A."/>
            <person name="Mondo S."/>
            <person name="Riley R."/>
            <person name="Otillar R."/>
            <person name="Haridas S."/>
            <person name="Lipzen A."/>
            <person name="Grimwood J."/>
            <person name="Schmutz J."/>
            <person name="Clum A."/>
            <person name="Reid I.D."/>
            <person name="Moisan M.C."/>
            <person name="Butler G."/>
            <person name="Nguyen T.T.M."/>
            <person name="Dewar K."/>
            <person name="Conant G."/>
            <person name="Drula E."/>
            <person name="Henrissat B."/>
            <person name="Hansel C."/>
            <person name="Singer S."/>
            <person name="Hutchinson M.I."/>
            <person name="de Vries R.P."/>
            <person name="Natvig D.O."/>
            <person name="Powell A.J."/>
            <person name="Tsang A."/>
            <person name="Grigoriev I.V."/>
        </authorList>
    </citation>
    <scope>NUCLEOTIDE SEQUENCE [LARGE SCALE GENOMIC DNA]</scope>
    <source>
        <strain evidence="7 8">CBS 620.91</strain>
    </source>
</reference>
<dbReference type="InterPro" id="IPR027424">
    <property type="entry name" value="Glucose_Oxidase_domain_2"/>
</dbReference>
<dbReference type="InterPro" id="IPR000172">
    <property type="entry name" value="GMC_OxRdtase_N"/>
</dbReference>
<evidence type="ECO:0000256" key="1">
    <source>
        <dbReference type="ARBA" id="ARBA00001974"/>
    </source>
</evidence>
<dbReference type="Proteomes" id="UP001583172">
    <property type="component" value="Unassembled WGS sequence"/>
</dbReference>
<dbReference type="InterPro" id="IPR007867">
    <property type="entry name" value="GMC_OxRtase_C"/>
</dbReference>
<accession>A0ABR3V7S4</accession>
<dbReference type="InterPro" id="IPR036188">
    <property type="entry name" value="FAD/NAD-bd_sf"/>
</dbReference>
<evidence type="ECO:0000259" key="6">
    <source>
        <dbReference type="PROSITE" id="PS00624"/>
    </source>
</evidence>
<comment type="cofactor">
    <cofactor evidence="1">
        <name>FAD</name>
        <dbReference type="ChEBI" id="CHEBI:57692"/>
    </cofactor>
</comment>
<evidence type="ECO:0000256" key="5">
    <source>
        <dbReference type="ARBA" id="ARBA00023002"/>
    </source>
</evidence>
<dbReference type="EMBL" id="JAZGSY010000259">
    <property type="protein sequence ID" value="KAL1837838.1"/>
    <property type="molecule type" value="Genomic_DNA"/>
</dbReference>
<evidence type="ECO:0000256" key="3">
    <source>
        <dbReference type="ARBA" id="ARBA00022630"/>
    </source>
</evidence>
<evidence type="ECO:0000313" key="8">
    <source>
        <dbReference type="Proteomes" id="UP001583172"/>
    </source>
</evidence>
<proteinExistence type="inferred from homology"/>
<comment type="similarity">
    <text evidence="2">Belongs to the GMC oxidoreductase family.</text>
</comment>
<comment type="caution">
    <text evidence="7">The sequence shown here is derived from an EMBL/GenBank/DDBJ whole genome shotgun (WGS) entry which is preliminary data.</text>
</comment>
<keyword evidence="8" id="KW-1185">Reference proteome</keyword>
<evidence type="ECO:0000256" key="4">
    <source>
        <dbReference type="ARBA" id="ARBA00022827"/>
    </source>
</evidence>
<evidence type="ECO:0000313" key="7">
    <source>
        <dbReference type="EMBL" id="KAL1837838.1"/>
    </source>
</evidence>
<dbReference type="Pfam" id="PF05199">
    <property type="entry name" value="GMC_oxred_C"/>
    <property type="match status" value="1"/>
</dbReference>
<keyword evidence="5" id="KW-0560">Oxidoreductase</keyword>
<dbReference type="PANTHER" id="PTHR11552:SF115">
    <property type="entry name" value="DEHYDROGENASE XPTC-RELATED"/>
    <property type="match status" value="1"/>
</dbReference>
<dbReference type="Pfam" id="PF00732">
    <property type="entry name" value="GMC_oxred_N"/>
    <property type="match status" value="1"/>
</dbReference>
<sequence>MKEATAQQTRPTTIAARARISAHVRLIKSAIAAPSAARGPSTTTKRDLLLQHLLRSMAAPWYGGGHRDFLIFELHPFNLDGQAPPWIDVAGMFPAINQLLTQNGHFGWVRSKVRAAVAAPGMAGLTLEAHAGSVRTDAVGTMAITRMMTTPKSDVAGQEYDYVIVGAGTAGLTVGDRISEDGKYTVLVIETGGLYDPSAPSPAGCGYSFPSVPQRDLDNRIISALVGNCVGGSSAINGMALMRASAKDYDIWAELGGKRSTWNWKGIFPYFKKATHLKEPDPAYAASFNLTYDLNAWGTSENTRVYASFSSSFRPLHRVGYQALRKISDLAFPRDGSAGTHGVFYYPLSKDPATETRSYARTGHWDDLNRPNYHLVTEARVNKINLKKKRAVSVQFVPANGSGPAVTVKAKREVILSAGALRTPQILQLSGIGPKKLLKSAGIDVVIDLPGVGANFQDHPIGPAITFNWTPPDLPQLPPPNIQLSQGLAAILSLPTIAPSNYKSIAAKYAKQDIATYLAPDTHPSIIRGQRKIQSIFAREMLKPDVSFLNYIVGGSPSAQPIGFHITSRGTVSINATDPGSHPIVDYRALSNPLDVDLMVAYIRFLRWHFRANYAEYNVTEVVPGEDVESDEALARYVVQGYSPQGWHPVGTAAKMPKEYGGVVDEDLVVHGTENLRVVDASIMPALVAAATQQTVYAIAEKAADIIKSASGRGRG</sequence>
<protein>
    <recommendedName>
        <fullName evidence="6">Glucose-methanol-choline oxidoreductase N-terminal domain-containing protein</fullName>
    </recommendedName>
</protein>
<evidence type="ECO:0000256" key="2">
    <source>
        <dbReference type="ARBA" id="ARBA00010790"/>
    </source>
</evidence>
<dbReference type="PANTHER" id="PTHR11552">
    <property type="entry name" value="GLUCOSE-METHANOL-CHOLINE GMC OXIDOREDUCTASE"/>
    <property type="match status" value="1"/>
</dbReference>
<dbReference type="SUPFAM" id="SSF51905">
    <property type="entry name" value="FAD/NAD(P)-binding domain"/>
    <property type="match status" value="1"/>
</dbReference>
<feature type="domain" description="Glucose-methanol-choline oxidoreductase N-terminal" evidence="6">
    <location>
        <begin position="419"/>
        <end position="433"/>
    </location>
</feature>
<dbReference type="Gene3D" id="4.10.450.10">
    <property type="entry name" value="Glucose Oxidase, domain 2"/>
    <property type="match status" value="1"/>
</dbReference>
<organism evidence="7 8">
    <name type="scientific">Humicola insolens</name>
    <name type="common">Soft-rot fungus</name>
    <dbReference type="NCBI Taxonomy" id="85995"/>
    <lineage>
        <taxon>Eukaryota</taxon>
        <taxon>Fungi</taxon>
        <taxon>Dikarya</taxon>
        <taxon>Ascomycota</taxon>
        <taxon>Pezizomycotina</taxon>
        <taxon>Sordariomycetes</taxon>
        <taxon>Sordariomycetidae</taxon>
        <taxon>Sordariales</taxon>
        <taxon>Chaetomiaceae</taxon>
        <taxon>Mycothermus</taxon>
    </lineage>
</organism>
<gene>
    <name evidence="7" type="ORF">VTJ49DRAFT_3366</name>
</gene>
<keyword evidence="4" id="KW-0274">FAD</keyword>
<dbReference type="InterPro" id="IPR012132">
    <property type="entry name" value="GMC_OxRdtase"/>
</dbReference>
<name>A0ABR3V7S4_HUMIN</name>
<dbReference type="Gene3D" id="3.30.560.10">
    <property type="entry name" value="Glucose Oxidase, domain 3"/>
    <property type="match status" value="1"/>
</dbReference>
<dbReference type="PROSITE" id="PS00624">
    <property type="entry name" value="GMC_OXRED_2"/>
    <property type="match status" value="1"/>
</dbReference>